<proteinExistence type="predicted"/>
<accession>A0ABZ2TNQ7</accession>
<evidence type="ECO:0000313" key="1">
    <source>
        <dbReference type="EMBL" id="WYW54761.1"/>
    </source>
</evidence>
<evidence type="ECO:0008006" key="3">
    <source>
        <dbReference type="Google" id="ProtNLM"/>
    </source>
</evidence>
<evidence type="ECO:0000313" key="2">
    <source>
        <dbReference type="Proteomes" id="UP001491088"/>
    </source>
</evidence>
<protein>
    <recommendedName>
        <fullName evidence="3">Transporter</fullName>
    </recommendedName>
</protein>
<sequence>MINVLQNFKIKKTIILLTFVLITIASFANTGKEICSKHNNHSFEYYFCDLCGCSTSSGSFGLGTLNNASFVGVRYIYQKFQSKDGIFDNSPTSTENFHTYQLWGKLPINENLYVSAILPYQDLNREYTDRNESINGFGDATIMSWYKFKFYKKVDEEKSKLYTNITREPSGHSLEIGLGAKLPTGKFEQVLADRVNPGFQLGTGSLDGILGLAHSYGANKFGVNTSLTYYFKNKNKNEYKFGNQFSYASNFFYAISKEKYMLLPFVGFSGNIYNKIKQYKEEVPNTDGNVFNGTLGAEITTKDFIFGANYTLPISHNLFGGNVTPKQAVSIYLNFNLNN</sequence>
<keyword evidence="2" id="KW-1185">Reference proteome</keyword>
<reference evidence="1 2" key="1">
    <citation type="submission" date="2024-03" db="EMBL/GenBank/DDBJ databases">
        <authorList>
            <person name="Cao K."/>
        </authorList>
    </citation>
    <scope>NUCLEOTIDE SEQUENCE [LARGE SCALE GENOMIC DNA]</scope>
    <source>
        <strain evidence="1 2">MCCC 1K00696</strain>
    </source>
</reference>
<dbReference type="Proteomes" id="UP001491088">
    <property type="component" value="Chromosome"/>
</dbReference>
<dbReference type="EMBL" id="CP150496">
    <property type="protein sequence ID" value="WYW54761.1"/>
    <property type="molecule type" value="Genomic_DNA"/>
</dbReference>
<gene>
    <name evidence="1" type="ORF">WG950_09495</name>
</gene>
<name>A0ABZ2TNQ7_9FLAO</name>
<organism evidence="1 2">
    <name type="scientific">Polaribacter marinaquae</name>
    <dbReference type="NCBI Taxonomy" id="1642819"/>
    <lineage>
        <taxon>Bacteria</taxon>
        <taxon>Pseudomonadati</taxon>
        <taxon>Bacteroidota</taxon>
        <taxon>Flavobacteriia</taxon>
        <taxon>Flavobacteriales</taxon>
        <taxon>Flavobacteriaceae</taxon>
    </lineage>
</organism>
<dbReference type="RefSeq" id="WP_340931925.1">
    <property type="nucleotide sequence ID" value="NZ_CP150496.1"/>
</dbReference>